<dbReference type="EMBL" id="QTSX02002263">
    <property type="protein sequence ID" value="KAJ9076596.1"/>
    <property type="molecule type" value="Genomic_DNA"/>
</dbReference>
<keyword evidence="2" id="KW-1185">Reference proteome</keyword>
<comment type="caution">
    <text evidence="1">The sequence shown here is derived from an EMBL/GenBank/DDBJ whole genome shotgun (WGS) entry which is preliminary data.</text>
</comment>
<sequence length="224" mass="24404">MAMSLVGPLLCPVLSPRLLLPVPPGPLPVSPLSPPVLPSLLVPRCWLLPRLPPPLLVAVQCLLSPPLLLPCLVLLLVLLLFWCWVCLLVCLCLCLCWLLLLRHLQVWGLPGLLAGVLTSESGQLSPVCAYSTQHVVLSSSDKEDALSGVDRPSPSHQTPKRKGTQRGQVGGKRHQLNAWGYEVVAGKRVPYQTQQQAFSDDSNQPYIALLQSLNFQLPPPPPIQ</sequence>
<reference evidence="1" key="1">
    <citation type="submission" date="2022-04" db="EMBL/GenBank/DDBJ databases">
        <title>Genome of the entomopathogenic fungus Entomophthora muscae.</title>
        <authorList>
            <person name="Elya C."/>
            <person name="Lovett B.R."/>
            <person name="Lee E."/>
            <person name="Macias A.M."/>
            <person name="Hajek A.E."/>
            <person name="De Bivort B.L."/>
            <person name="Kasson M.T."/>
            <person name="De Fine Licht H.H."/>
            <person name="Stajich J.E."/>
        </authorList>
    </citation>
    <scope>NUCLEOTIDE SEQUENCE</scope>
    <source>
        <strain evidence="1">Berkeley</strain>
    </source>
</reference>
<accession>A0ACC2TQ44</accession>
<dbReference type="Proteomes" id="UP001165960">
    <property type="component" value="Unassembled WGS sequence"/>
</dbReference>
<gene>
    <name evidence="1" type="ORF">DSO57_1024598</name>
</gene>
<name>A0ACC2TQ44_9FUNG</name>
<evidence type="ECO:0000313" key="1">
    <source>
        <dbReference type="EMBL" id="KAJ9076596.1"/>
    </source>
</evidence>
<proteinExistence type="predicted"/>
<protein>
    <submittedName>
        <fullName evidence="1">Uncharacterized protein</fullName>
    </submittedName>
</protein>
<organism evidence="1 2">
    <name type="scientific">Entomophthora muscae</name>
    <dbReference type="NCBI Taxonomy" id="34485"/>
    <lineage>
        <taxon>Eukaryota</taxon>
        <taxon>Fungi</taxon>
        <taxon>Fungi incertae sedis</taxon>
        <taxon>Zoopagomycota</taxon>
        <taxon>Entomophthoromycotina</taxon>
        <taxon>Entomophthoromycetes</taxon>
        <taxon>Entomophthorales</taxon>
        <taxon>Entomophthoraceae</taxon>
        <taxon>Entomophthora</taxon>
    </lineage>
</organism>
<evidence type="ECO:0000313" key="2">
    <source>
        <dbReference type="Proteomes" id="UP001165960"/>
    </source>
</evidence>